<comment type="caution">
    <text evidence="1">The sequence shown here is derived from an EMBL/GenBank/DDBJ whole genome shotgun (WGS) entry which is preliminary data.</text>
</comment>
<feature type="non-terminal residue" evidence="1">
    <location>
        <position position="57"/>
    </location>
</feature>
<gene>
    <name evidence="1" type="ORF">LCGC14_2232000</name>
</gene>
<dbReference type="AlphaFoldDB" id="A0A0F9G397"/>
<proteinExistence type="predicted"/>
<sequence length="57" mass="6366">MVIPVITELSIVNGQTLLLPPWEGGQSKWTEYAMPDVYAIGTDQLYPTGTIFRKGIR</sequence>
<protein>
    <submittedName>
        <fullName evidence="1">Uncharacterized protein</fullName>
    </submittedName>
</protein>
<reference evidence="1" key="1">
    <citation type="journal article" date="2015" name="Nature">
        <title>Complex archaea that bridge the gap between prokaryotes and eukaryotes.</title>
        <authorList>
            <person name="Spang A."/>
            <person name="Saw J.H."/>
            <person name="Jorgensen S.L."/>
            <person name="Zaremba-Niedzwiedzka K."/>
            <person name="Martijn J."/>
            <person name="Lind A.E."/>
            <person name="van Eijk R."/>
            <person name="Schleper C."/>
            <person name="Guy L."/>
            <person name="Ettema T.J."/>
        </authorList>
    </citation>
    <scope>NUCLEOTIDE SEQUENCE</scope>
</reference>
<evidence type="ECO:0000313" key="1">
    <source>
        <dbReference type="EMBL" id="KKL57777.1"/>
    </source>
</evidence>
<dbReference type="EMBL" id="LAZR01030049">
    <property type="protein sequence ID" value="KKL57777.1"/>
    <property type="molecule type" value="Genomic_DNA"/>
</dbReference>
<organism evidence="1">
    <name type="scientific">marine sediment metagenome</name>
    <dbReference type="NCBI Taxonomy" id="412755"/>
    <lineage>
        <taxon>unclassified sequences</taxon>
        <taxon>metagenomes</taxon>
        <taxon>ecological metagenomes</taxon>
    </lineage>
</organism>
<name>A0A0F9G397_9ZZZZ</name>
<accession>A0A0F9G397</accession>